<dbReference type="Proteomes" id="UP000388452">
    <property type="component" value="Chromosome"/>
</dbReference>
<dbReference type="EMBL" id="CP045068">
    <property type="protein sequence ID" value="QFQ90690.1"/>
    <property type="molecule type" value="Genomic_DNA"/>
</dbReference>
<proteinExistence type="predicted"/>
<organism evidence="1 2">
    <name type="scientific">Lacticaseibacillus manihotivorans</name>
    <dbReference type="NCBI Taxonomy" id="88233"/>
    <lineage>
        <taxon>Bacteria</taxon>
        <taxon>Bacillati</taxon>
        <taxon>Bacillota</taxon>
        <taxon>Bacilli</taxon>
        <taxon>Lactobacillales</taxon>
        <taxon>Lactobacillaceae</taxon>
        <taxon>Lacticaseibacillus</taxon>
    </lineage>
</organism>
<dbReference type="RefSeq" id="WP_054719246.1">
    <property type="nucleotide sequence ID" value="NZ_CP045068.1"/>
</dbReference>
<name>A0A5P8JPL1_9LACO</name>
<accession>A0A5P8JPL1</accession>
<dbReference type="AlphaFoldDB" id="A0A5P8JPL1"/>
<reference evidence="1 2" key="1">
    <citation type="submission" date="2019-10" db="EMBL/GenBank/DDBJ databases">
        <title>Genome sequencing of Lactobacillus manihotivorans.</title>
        <authorList>
            <person name="Kim K."/>
        </authorList>
    </citation>
    <scope>NUCLEOTIDE SEQUENCE [LARGE SCALE GENOMIC DNA]</scope>
    <source>
        <strain evidence="1 2">LM010</strain>
    </source>
</reference>
<sequence length="83" mass="9417">MVVDIHIKGVADADAAIIKQLADSKGLTRNKYLARLIHQHARDYYVEGELNDLTELTRQSKVVINRNTEIISRLLFALGIEKE</sequence>
<evidence type="ECO:0000313" key="2">
    <source>
        <dbReference type="Proteomes" id="UP000388452"/>
    </source>
</evidence>
<evidence type="ECO:0000313" key="1">
    <source>
        <dbReference type="EMBL" id="QFQ90690.1"/>
    </source>
</evidence>
<gene>
    <name evidence="1" type="ORF">LM010_04255</name>
</gene>
<protein>
    <submittedName>
        <fullName evidence="1">Uncharacterized protein</fullName>
    </submittedName>
</protein>